<dbReference type="EMBL" id="BGZK01000284">
    <property type="protein sequence ID" value="GBP34107.1"/>
    <property type="molecule type" value="Genomic_DNA"/>
</dbReference>
<protein>
    <submittedName>
        <fullName evidence="2">Uncharacterized protein</fullName>
    </submittedName>
</protein>
<dbReference type="Proteomes" id="UP000299102">
    <property type="component" value="Unassembled WGS sequence"/>
</dbReference>
<keyword evidence="3" id="KW-1185">Reference proteome</keyword>
<dbReference type="AlphaFoldDB" id="A0A4C1V745"/>
<evidence type="ECO:0000313" key="2">
    <source>
        <dbReference type="EMBL" id="GBP34107.1"/>
    </source>
</evidence>
<organism evidence="2 3">
    <name type="scientific">Eumeta variegata</name>
    <name type="common">Bagworm moth</name>
    <name type="synonym">Eumeta japonica</name>
    <dbReference type="NCBI Taxonomy" id="151549"/>
    <lineage>
        <taxon>Eukaryota</taxon>
        <taxon>Metazoa</taxon>
        <taxon>Ecdysozoa</taxon>
        <taxon>Arthropoda</taxon>
        <taxon>Hexapoda</taxon>
        <taxon>Insecta</taxon>
        <taxon>Pterygota</taxon>
        <taxon>Neoptera</taxon>
        <taxon>Endopterygota</taxon>
        <taxon>Lepidoptera</taxon>
        <taxon>Glossata</taxon>
        <taxon>Ditrysia</taxon>
        <taxon>Tineoidea</taxon>
        <taxon>Psychidae</taxon>
        <taxon>Oiketicinae</taxon>
        <taxon>Eumeta</taxon>
    </lineage>
</organism>
<comment type="caution">
    <text evidence="2">The sequence shown here is derived from an EMBL/GenBank/DDBJ whole genome shotgun (WGS) entry which is preliminary data.</text>
</comment>
<sequence length="115" mass="12693">MTSIPTCIFIAGRSCLIIFRVSSSNILSNFLHDASPLSEDSDIAQAEYVVRRRPAVESVDIGPLRVDRLSSIFAPCHEGYIKPRRRRRASADPSAHRVGAGALTPKPLHSEMYKS</sequence>
<evidence type="ECO:0000256" key="1">
    <source>
        <dbReference type="SAM" id="MobiDB-lite"/>
    </source>
</evidence>
<proteinExistence type="predicted"/>
<evidence type="ECO:0000313" key="3">
    <source>
        <dbReference type="Proteomes" id="UP000299102"/>
    </source>
</evidence>
<name>A0A4C1V745_EUMVA</name>
<gene>
    <name evidence="2" type="ORF">EVAR_28241_1</name>
</gene>
<reference evidence="2 3" key="1">
    <citation type="journal article" date="2019" name="Commun. Biol.">
        <title>The bagworm genome reveals a unique fibroin gene that provides high tensile strength.</title>
        <authorList>
            <person name="Kono N."/>
            <person name="Nakamura H."/>
            <person name="Ohtoshi R."/>
            <person name="Tomita M."/>
            <person name="Numata K."/>
            <person name="Arakawa K."/>
        </authorList>
    </citation>
    <scope>NUCLEOTIDE SEQUENCE [LARGE SCALE GENOMIC DNA]</scope>
</reference>
<accession>A0A4C1V745</accession>
<feature type="region of interest" description="Disordered" evidence="1">
    <location>
        <begin position="84"/>
        <end position="115"/>
    </location>
</feature>